<organism evidence="1 2">
    <name type="scientific">Phyllosticta capitalensis</name>
    <dbReference type="NCBI Taxonomy" id="121624"/>
    <lineage>
        <taxon>Eukaryota</taxon>
        <taxon>Fungi</taxon>
        <taxon>Dikarya</taxon>
        <taxon>Ascomycota</taxon>
        <taxon>Pezizomycotina</taxon>
        <taxon>Dothideomycetes</taxon>
        <taxon>Dothideomycetes incertae sedis</taxon>
        <taxon>Botryosphaeriales</taxon>
        <taxon>Phyllostictaceae</taxon>
        <taxon>Phyllosticta</taxon>
    </lineage>
</organism>
<proteinExistence type="predicted"/>
<name>A0ABR1YSN6_9PEZI</name>
<dbReference type="Proteomes" id="UP001492380">
    <property type="component" value="Unassembled WGS sequence"/>
</dbReference>
<gene>
    <name evidence="1" type="ORF">HDK90DRAFT_464702</name>
</gene>
<dbReference type="EMBL" id="JBBWRZ010000004">
    <property type="protein sequence ID" value="KAK8237854.1"/>
    <property type="molecule type" value="Genomic_DNA"/>
</dbReference>
<accession>A0ABR1YSN6</accession>
<reference evidence="1 2" key="1">
    <citation type="submission" date="2024-04" db="EMBL/GenBank/DDBJ databases">
        <title>Phyllosticta paracitricarpa is synonymous to the EU quarantine fungus P. citricarpa based on phylogenomic analyses.</title>
        <authorList>
            <consortium name="Lawrence Berkeley National Laboratory"/>
            <person name="Van Ingen-Buijs V.A."/>
            <person name="Van Westerhoven A.C."/>
            <person name="Haridas S."/>
            <person name="Skiadas P."/>
            <person name="Martin F."/>
            <person name="Groenewald J.Z."/>
            <person name="Crous P.W."/>
            <person name="Seidl M.F."/>
        </authorList>
    </citation>
    <scope>NUCLEOTIDE SEQUENCE [LARGE SCALE GENOMIC DNA]</scope>
    <source>
        <strain evidence="1 2">CBS 123374</strain>
    </source>
</reference>
<evidence type="ECO:0000313" key="2">
    <source>
        <dbReference type="Proteomes" id="UP001492380"/>
    </source>
</evidence>
<comment type="caution">
    <text evidence="1">The sequence shown here is derived from an EMBL/GenBank/DDBJ whole genome shotgun (WGS) entry which is preliminary data.</text>
</comment>
<keyword evidence="2" id="KW-1185">Reference proteome</keyword>
<protein>
    <submittedName>
        <fullName evidence="1">Uncharacterized protein</fullName>
    </submittedName>
</protein>
<sequence length="195" mass="22013">MSVLAGSTTPGTYASSWLVHSHSQAASRIQGKILKFVAEQVKKGYELSLERKKDLTAMTPRERMESVWKPLFTTNQLDFAKKMWAPVTNIVDFAAIFKRLDGIDDTTNRLLKSWAYFVFHTWLVIADAEFRYRLAPKVAPNFDTKVEDGETIYDFWKGIADSLGPPDIEDLPIVVSAGSGTRPKRAKKAAEQEDR</sequence>
<evidence type="ECO:0000313" key="1">
    <source>
        <dbReference type="EMBL" id="KAK8237854.1"/>
    </source>
</evidence>